<dbReference type="AlphaFoldDB" id="A0AAE0Y6G3"/>
<reference evidence="1" key="1">
    <citation type="journal article" date="2023" name="G3 (Bethesda)">
        <title>A reference genome for the long-term kleptoplast-retaining sea slug Elysia crispata morphotype clarki.</title>
        <authorList>
            <person name="Eastman K.E."/>
            <person name="Pendleton A.L."/>
            <person name="Shaikh M.A."/>
            <person name="Suttiyut T."/>
            <person name="Ogas R."/>
            <person name="Tomko P."/>
            <person name="Gavelis G."/>
            <person name="Widhalm J.R."/>
            <person name="Wisecaver J.H."/>
        </authorList>
    </citation>
    <scope>NUCLEOTIDE SEQUENCE</scope>
    <source>
        <strain evidence="1">ECLA1</strain>
    </source>
</reference>
<name>A0AAE0Y6G3_9GAST</name>
<evidence type="ECO:0000313" key="1">
    <source>
        <dbReference type="EMBL" id="KAK3734628.1"/>
    </source>
</evidence>
<organism evidence="1 2">
    <name type="scientific">Elysia crispata</name>
    <name type="common">lettuce slug</name>
    <dbReference type="NCBI Taxonomy" id="231223"/>
    <lineage>
        <taxon>Eukaryota</taxon>
        <taxon>Metazoa</taxon>
        <taxon>Spiralia</taxon>
        <taxon>Lophotrochozoa</taxon>
        <taxon>Mollusca</taxon>
        <taxon>Gastropoda</taxon>
        <taxon>Heterobranchia</taxon>
        <taxon>Euthyneura</taxon>
        <taxon>Panpulmonata</taxon>
        <taxon>Sacoglossa</taxon>
        <taxon>Placobranchoidea</taxon>
        <taxon>Plakobranchidae</taxon>
        <taxon>Elysia</taxon>
    </lineage>
</organism>
<evidence type="ECO:0000313" key="2">
    <source>
        <dbReference type="Proteomes" id="UP001283361"/>
    </source>
</evidence>
<protein>
    <submittedName>
        <fullName evidence="1">Uncharacterized protein</fullName>
    </submittedName>
</protein>
<proteinExistence type="predicted"/>
<sequence length="89" mass="9682">MESKNPHGPVVLDIMFDHKALFNHLRFNSPVGQAVWSVAAAPRAIPAGHRYVAGIVVCGVEEHERGESPVSTMEVIGKLRVISRMILPG</sequence>
<accession>A0AAE0Y6G3</accession>
<dbReference type="Proteomes" id="UP001283361">
    <property type="component" value="Unassembled WGS sequence"/>
</dbReference>
<gene>
    <name evidence="1" type="ORF">RRG08_003535</name>
</gene>
<dbReference type="EMBL" id="JAWDGP010006844">
    <property type="protein sequence ID" value="KAK3734628.1"/>
    <property type="molecule type" value="Genomic_DNA"/>
</dbReference>
<keyword evidence="2" id="KW-1185">Reference proteome</keyword>
<comment type="caution">
    <text evidence="1">The sequence shown here is derived from an EMBL/GenBank/DDBJ whole genome shotgun (WGS) entry which is preliminary data.</text>
</comment>